<evidence type="ECO:0000313" key="1">
    <source>
        <dbReference type="EMBL" id="SBP26184.1"/>
    </source>
</evidence>
<feature type="non-terminal residue" evidence="1">
    <location>
        <position position="1"/>
    </location>
</feature>
<sequence>CVCVCLFKNSFWPYMLNRYLVIYHFKNKHMGGINCKFLI</sequence>
<name>A0A1A7Y7U2_9TELE</name>
<reference evidence="1" key="1">
    <citation type="submission" date="2016-05" db="EMBL/GenBank/DDBJ databases">
        <authorList>
            <person name="Lavstsen T."/>
            <person name="Jespersen J.S."/>
        </authorList>
    </citation>
    <scope>NUCLEOTIDE SEQUENCE</scope>
    <source>
        <tissue evidence="1">Brain</tissue>
    </source>
</reference>
<dbReference type="AlphaFoldDB" id="A0A1A7Y7U2"/>
<accession>A0A1A7Y7U2</accession>
<dbReference type="EMBL" id="HADX01003952">
    <property type="protein sequence ID" value="SBP26184.1"/>
    <property type="molecule type" value="Transcribed_RNA"/>
</dbReference>
<protein>
    <submittedName>
        <fullName evidence="1">E1A binding protein p300 a</fullName>
    </submittedName>
</protein>
<organism evidence="1">
    <name type="scientific">Iconisemion striatum</name>
    <dbReference type="NCBI Taxonomy" id="60296"/>
    <lineage>
        <taxon>Eukaryota</taxon>
        <taxon>Metazoa</taxon>
        <taxon>Chordata</taxon>
        <taxon>Craniata</taxon>
        <taxon>Vertebrata</taxon>
        <taxon>Euteleostomi</taxon>
        <taxon>Actinopterygii</taxon>
        <taxon>Neopterygii</taxon>
        <taxon>Teleostei</taxon>
        <taxon>Neoteleostei</taxon>
        <taxon>Acanthomorphata</taxon>
        <taxon>Ovalentaria</taxon>
        <taxon>Atherinomorphae</taxon>
        <taxon>Cyprinodontiformes</taxon>
        <taxon>Nothobranchiidae</taxon>
        <taxon>Iconisemion</taxon>
    </lineage>
</organism>
<gene>
    <name evidence="1" type="primary">EP300A</name>
</gene>
<proteinExistence type="predicted"/>
<reference evidence="1" key="2">
    <citation type="submission" date="2016-06" db="EMBL/GenBank/DDBJ databases">
        <title>The genome of a short-lived fish provides insights into sex chromosome evolution and the genetic control of aging.</title>
        <authorList>
            <person name="Reichwald K."/>
            <person name="Felder M."/>
            <person name="Petzold A."/>
            <person name="Koch P."/>
            <person name="Groth M."/>
            <person name="Platzer M."/>
        </authorList>
    </citation>
    <scope>NUCLEOTIDE SEQUENCE</scope>
    <source>
        <tissue evidence="1">Brain</tissue>
    </source>
</reference>